<dbReference type="Proteomes" id="UP000604046">
    <property type="component" value="Unassembled WGS sequence"/>
</dbReference>
<dbReference type="Gene3D" id="3.40.50.150">
    <property type="entry name" value="Vaccinia Virus protein VP39"/>
    <property type="match status" value="1"/>
</dbReference>
<dbReference type="AlphaFoldDB" id="A0A812UNA7"/>
<dbReference type="InterPro" id="IPR029063">
    <property type="entry name" value="SAM-dependent_MTases_sf"/>
</dbReference>
<keyword evidence="2" id="KW-1185">Reference proteome</keyword>
<accession>A0A812UNA7</accession>
<dbReference type="OrthoDB" id="411606at2759"/>
<sequence>MAQESARLLQVLFALQRCFRAASSTWSHGCLESTLVKAERQNTSSPLIPAQLCWPSAAKHGWSDVFATLRAALHSPLALRNTAQVINTWIYELNELKLRDPWAASSMSHMRLPRTAMGNHPSLHRGDFEAMGSEHRGTTLVRLLRETYQSRQDDRNGLVLVELGTFEAELTRYLAKYGSGYLSEIHTVDCYDEAADIVFVDADHFYEPVKADIKAWWPKVSPGGILSGHDFRFGVGGAREAVLELLGNRQIFLDSDAVWWTRF</sequence>
<organism evidence="1 2">
    <name type="scientific">Symbiodinium natans</name>
    <dbReference type="NCBI Taxonomy" id="878477"/>
    <lineage>
        <taxon>Eukaryota</taxon>
        <taxon>Sar</taxon>
        <taxon>Alveolata</taxon>
        <taxon>Dinophyceae</taxon>
        <taxon>Suessiales</taxon>
        <taxon>Symbiodiniaceae</taxon>
        <taxon>Symbiodinium</taxon>
    </lineage>
</organism>
<reference evidence="1" key="1">
    <citation type="submission" date="2021-02" db="EMBL/GenBank/DDBJ databases">
        <authorList>
            <person name="Dougan E. K."/>
            <person name="Rhodes N."/>
            <person name="Thang M."/>
            <person name="Chan C."/>
        </authorList>
    </citation>
    <scope>NUCLEOTIDE SEQUENCE</scope>
</reference>
<gene>
    <name evidence="1" type="ORF">SNAT2548_LOCUS33047</name>
</gene>
<evidence type="ECO:0008006" key="3">
    <source>
        <dbReference type="Google" id="ProtNLM"/>
    </source>
</evidence>
<proteinExistence type="predicted"/>
<evidence type="ECO:0000313" key="1">
    <source>
        <dbReference type="EMBL" id="CAE7579242.1"/>
    </source>
</evidence>
<name>A0A812UNA7_9DINO</name>
<comment type="caution">
    <text evidence="1">The sequence shown here is derived from an EMBL/GenBank/DDBJ whole genome shotgun (WGS) entry which is preliminary data.</text>
</comment>
<protein>
    <recommendedName>
        <fullName evidence="3">Class I SAM-dependent methyltransferase</fullName>
    </recommendedName>
</protein>
<dbReference type="EMBL" id="CAJNDS010002738">
    <property type="protein sequence ID" value="CAE7579242.1"/>
    <property type="molecule type" value="Genomic_DNA"/>
</dbReference>
<evidence type="ECO:0000313" key="2">
    <source>
        <dbReference type="Proteomes" id="UP000604046"/>
    </source>
</evidence>
<dbReference type="SUPFAM" id="SSF53335">
    <property type="entry name" value="S-adenosyl-L-methionine-dependent methyltransferases"/>
    <property type="match status" value="1"/>
</dbReference>
<dbReference type="Pfam" id="PF13578">
    <property type="entry name" value="Methyltransf_24"/>
    <property type="match status" value="1"/>
</dbReference>